<evidence type="ECO:0000313" key="5">
    <source>
        <dbReference type="Proteomes" id="UP000184533"/>
    </source>
</evidence>
<protein>
    <submittedName>
        <fullName evidence="3">Uncharacterized membrane-anchored protein</fullName>
    </submittedName>
</protein>
<dbReference type="EMBL" id="FQVC01000001">
    <property type="protein sequence ID" value="SHE41491.1"/>
    <property type="molecule type" value="Genomic_DNA"/>
</dbReference>
<feature type="transmembrane region" description="Helical" evidence="1">
    <location>
        <begin position="360"/>
        <end position="381"/>
    </location>
</feature>
<accession>A0A0F5LWA7</accession>
<sequence>MAAALLIDHPYRAAIMAEVHARPVEIIDDYCRLRRLVVVMPAEAGSMMGAFAQFSEFCVAAGVEVPEQSSRQHSFNTATRHVTWEFHTEFVTVTWRTASEDMESWPTDIGLETLSDGQLLGAMRLDVIADRTIPDHLVPGFNLASLCLADVENGKAQVATDFVTDADHYTRFELAAGGLSVLRRSIIVRRLLEIETYRSMALLGLPLARSSNAELRTVEIELTELVEGLSEATTAETVQAALTQLHALSVRSGQLSERLGYRFAAGHAYGDVLRMRLAGIRENSTTRGSTLTHYIGNRVDPGLATCAAMEKRLAVLSEKIERAIGMLNVRIGVDMQVQNAAVLDSIARTGRSQFLLQRTVEGLSTIAISYYLLGIVGYALAGPLEMLHWHKTMTLSIAAPIVLLVVWLMVRAIRKSHEPKH</sequence>
<evidence type="ECO:0000313" key="4">
    <source>
        <dbReference type="Proteomes" id="UP000033608"/>
    </source>
</evidence>
<dbReference type="PATRIC" id="fig|1121477.3.peg.1359"/>
<keyword evidence="4" id="KW-1185">Reference proteome</keyword>
<gene>
    <name evidence="3" type="ORF">SAMN02745223_00319</name>
    <name evidence="2" type="ORF">VW29_01580</name>
</gene>
<evidence type="ECO:0000256" key="1">
    <source>
        <dbReference type="SAM" id="Phobius"/>
    </source>
</evidence>
<dbReference type="RefSeq" id="WP_046133632.1">
    <property type="nucleotide sequence ID" value="NZ_FQVC01000001.1"/>
</dbReference>
<dbReference type="Pfam" id="PF11902">
    <property type="entry name" value="DUF3422"/>
    <property type="match status" value="1"/>
</dbReference>
<keyword evidence="1" id="KW-0472">Membrane</keyword>
<dbReference type="Proteomes" id="UP000184533">
    <property type="component" value="Unassembled WGS sequence"/>
</dbReference>
<proteinExistence type="predicted"/>
<dbReference type="EMBL" id="LAJF01000026">
    <property type="protein sequence ID" value="KKB86556.1"/>
    <property type="molecule type" value="Genomic_DNA"/>
</dbReference>
<keyword evidence="1" id="KW-1133">Transmembrane helix</keyword>
<dbReference type="STRING" id="1121477.SAMN02745223_00319"/>
<dbReference type="Proteomes" id="UP000033608">
    <property type="component" value="Unassembled WGS sequence"/>
</dbReference>
<evidence type="ECO:0000313" key="2">
    <source>
        <dbReference type="EMBL" id="KKB86556.1"/>
    </source>
</evidence>
<evidence type="ECO:0000313" key="3">
    <source>
        <dbReference type="EMBL" id="SHE41491.1"/>
    </source>
</evidence>
<keyword evidence="1" id="KW-0812">Transmembrane</keyword>
<reference evidence="3 5" key="2">
    <citation type="submission" date="2016-11" db="EMBL/GenBank/DDBJ databases">
        <authorList>
            <person name="Jaros S."/>
            <person name="Januszkiewicz K."/>
            <person name="Wedrychowicz H."/>
        </authorList>
    </citation>
    <scope>NUCLEOTIDE SEQUENCE [LARGE SCALE GENOMIC DNA]</scope>
    <source>
        <strain evidence="3 5">DSM 17137</strain>
    </source>
</reference>
<reference evidence="2 4" key="1">
    <citation type="submission" date="2015-03" db="EMBL/GenBank/DDBJ databases">
        <authorList>
            <person name="Hassan Y.I."/>
            <person name="Lepp D."/>
            <person name="Zhou T."/>
        </authorList>
    </citation>
    <scope>NUCLEOTIDE SEQUENCE [LARGE SCALE GENOMIC DNA]</scope>
    <source>
        <strain evidence="2 4">DSM 17137</strain>
    </source>
</reference>
<dbReference type="OrthoDB" id="9767470at2"/>
<organism evidence="2 4">
    <name type="scientific">Devosia limi DSM 17137</name>
    <dbReference type="NCBI Taxonomy" id="1121477"/>
    <lineage>
        <taxon>Bacteria</taxon>
        <taxon>Pseudomonadati</taxon>
        <taxon>Pseudomonadota</taxon>
        <taxon>Alphaproteobacteria</taxon>
        <taxon>Hyphomicrobiales</taxon>
        <taxon>Devosiaceae</taxon>
        <taxon>Devosia</taxon>
    </lineage>
</organism>
<feature type="transmembrane region" description="Helical" evidence="1">
    <location>
        <begin position="393"/>
        <end position="413"/>
    </location>
</feature>
<name>A0A0F5LWA7_9HYPH</name>
<dbReference type="InterPro" id="IPR021830">
    <property type="entry name" value="DUF3422"/>
</dbReference>
<dbReference type="AlphaFoldDB" id="A0A0F5LWA7"/>